<dbReference type="SMART" id="SM00249">
    <property type="entry name" value="PHD"/>
    <property type="match status" value="1"/>
</dbReference>
<dbReference type="InterPro" id="IPR013083">
    <property type="entry name" value="Znf_RING/FYVE/PHD"/>
</dbReference>
<evidence type="ECO:0000256" key="1">
    <source>
        <dbReference type="ARBA" id="ARBA00004123"/>
    </source>
</evidence>
<dbReference type="GO" id="GO:0003677">
    <property type="term" value="F:DNA binding"/>
    <property type="evidence" value="ECO:0007669"/>
    <property type="project" value="UniProtKB-KW"/>
</dbReference>
<evidence type="ECO:0000256" key="5">
    <source>
        <dbReference type="ARBA" id="ARBA00023125"/>
    </source>
</evidence>
<evidence type="ECO:0000313" key="10">
    <source>
        <dbReference type="EMBL" id="PCG67264.1"/>
    </source>
</evidence>
<dbReference type="Pfam" id="PF05225">
    <property type="entry name" value="HTH_psq"/>
    <property type="match status" value="1"/>
</dbReference>
<accession>A0A2A4J6W1</accession>
<evidence type="ECO:0000256" key="6">
    <source>
        <dbReference type="ARBA" id="ARBA00023242"/>
    </source>
</evidence>
<dbReference type="InterPro" id="IPR006600">
    <property type="entry name" value="HTH_CenpB_DNA-bd_dom"/>
</dbReference>
<feature type="region of interest" description="Disordered" evidence="7">
    <location>
        <begin position="403"/>
        <end position="426"/>
    </location>
</feature>
<dbReference type="PROSITE" id="PS51253">
    <property type="entry name" value="HTH_CENPB"/>
    <property type="match status" value="1"/>
</dbReference>
<feature type="compositionally biased region" description="Basic and acidic residues" evidence="7">
    <location>
        <begin position="536"/>
        <end position="548"/>
    </location>
</feature>
<organism evidence="10">
    <name type="scientific">Heliothis virescens</name>
    <name type="common">Tobacco budworm moth</name>
    <dbReference type="NCBI Taxonomy" id="7102"/>
    <lineage>
        <taxon>Eukaryota</taxon>
        <taxon>Metazoa</taxon>
        <taxon>Ecdysozoa</taxon>
        <taxon>Arthropoda</taxon>
        <taxon>Hexapoda</taxon>
        <taxon>Insecta</taxon>
        <taxon>Pterygota</taxon>
        <taxon>Neoptera</taxon>
        <taxon>Endopterygota</taxon>
        <taxon>Lepidoptera</taxon>
        <taxon>Glossata</taxon>
        <taxon>Ditrysia</taxon>
        <taxon>Noctuoidea</taxon>
        <taxon>Noctuidae</taxon>
        <taxon>Heliothinae</taxon>
        <taxon>Heliothis</taxon>
    </lineage>
</organism>
<dbReference type="InterPro" id="IPR050863">
    <property type="entry name" value="CenT-Element_Derived"/>
</dbReference>
<evidence type="ECO:0000259" key="8">
    <source>
        <dbReference type="PROSITE" id="PS51253"/>
    </source>
</evidence>
<dbReference type="InterPro" id="IPR011011">
    <property type="entry name" value="Znf_FYVE_PHD"/>
</dbReference>
<proteinExistence type="predicted"/>
<gene>
    <name evidence="9" type="ORF">B5V51_6635</name>
    <name evidence="10" type="ORF">B5V51_6636</name>
</gene>
<evidence type="ECO:0000256" key="4">
    <source>
        <dbReference type="ARBA" id="ARBA00022833"/>
    </source>
</evidence>
<comment type="caution">
    <text evidence="10">The sequence shown here is derived from an EMBL/GenBank/DDBJ whole genome shotgun (WGS) entry which is preliminary data.</text>
</comment>
<dbReference type="STRING" id="7102.A0A2A4J6W1"/>
<dbReference type="InterPro" id="IPR009057">
    <property type="entry name" value="Homeodomain-like_sf"/>
</dbReference>
<comment type="subcellular location">
    <subcellularLocation>
        <location evidence="1">Nucleus</location>
    </subcellularLocation>
</comment>
<evidence type="ECO:0000256" key="7">
    <source>
        <dbReference type="SAM" id="MobiDB-lite"/>
    </source>
</evidence>
<feature type="region of interest" description="Disordered" evidence="7">
    <location>
        <begin position="534"/>
        <end position="565"/>
    </location>
</feature>
<dbReference type="EMBL" id="NWSH01002933">
    <property type="protein sequence ID" value="PCG67263.1"/>
    <property type="molecule type" value="Genomic_DNA"/>
</dbReference>
<dbReference type="EMBL" id="NWSH01002933">
    <property type="protein sequence ID" value="PCG67264.1"/>
    <property type="molecule type" value="Genomic_DNA"/>
</dbReference>
<dbReference type="Gene3D" id="3.30.420.10">
    <property type="entry name" value="Ribonuclease H-like superfamily/Ribonuclease H"/>
    <property type="match status" value="1"/>
</dbReference>
<dbReference type="SUPFAM" id="SSF46689">
    <property type="entry name" value="Homeodomain-like"/>
    <property type="match status" value="1"/>
</dbReference>
<dbReference type="SUPFAM" id="SSF57903">
    <property type="entry name" value="FYVE/PHD zinc finger"/>
    <property type="match status" value="1"/>
</dbReference>
<evidence type="ECO:0000256" key="2">
    <source>
        <dbReference type="ARBA" id="ARBA00022723"/>
    </source>
</evidence>
<dbReference type="InterPro" id="IPR001965">
    <property type="entry name" value="Znf_PHD"/>
</dbReference>
<dbReference type="CDD" id="cd15517">
    <property type="entry name" value="PHD_TCF19_like"/>
    <property type="match status" value="1"/>
</dbReference>
<keyword evidence="2" id="KW-0479">Metal-binding</keyword>
<dbReference type="Pfam" id="PF03184">
    <property type="entry name" value="DDE_1"/>
    <property type="match status" value="1"/>
</dbReference>
<feature type="domain" description="HTH CENPB-type" evidence="8">
    <location>
        <begin position="61"/>
        <end position="138"/>
    </location>
</feature>
<dbReference type="GO" id="GO:0008270">
    <property type="term" value="F:zinc ion binding"/>
    <property type="evidence" value="ECO:0007669"/>
    <property type="project" value="UniProtKB-KW"/>
</dbReference>
<reference evidence="10" key="1">
    <citation type="submission" date="2017-09" db="EMBL/GenBank/DDBJ databases">
        <title>Contemporary evolution of a Lepidopteran species, Heliothis virescens, in response to modern agricultural practices.</title>
        <authorList>
            <person name="Fritz M.L."/>
            <person name="Deyonke A.M."/>
            <person name="Papanicolaou A."/>
            <person name="Micinski S."/>
            <person name="Westbrook J."/>
            <person name="Gould F."/>
        </authorList>
    </citation>
    <scope>NUCLEOTIDE SEQUENCE [LARGE SCALE GENOMIC DNA]</scope>
    <source>
        <strain evidence="10">HvINT-</strain>
        <tissue evidence="10">Whole body</tissue>
    </source>
</reference>
<dbReference type="AlphaFoldDB" id="A0A2A4J6W1"/>
<dbReference type="PANTHER" id="PTHR19303">
    <property type="entry name" value="TRANSPOSON"/>
    <property type="match status" value="1"/>
</dbReference>
<dbReference type="InterPro" id="IPR004875">
    <property type="entry name" value="DDE_SF_endonuclease_dom"/>
</dbReference>
<keyword evidence="3" id="KW-0863">Zinc-finger</keyword>
<evidence type="ECO:0000313" key="9">
    <source>
        <dbReference type="EMBL" id="PCG67263.1"/>
    </source>
</evidence>
<feature type="region of interest" description="Disordered" evidence="7">
    <location>
        <begin position="442"/>
        <end position="464"/>
    </location>
</feature>
<name>A0A2A4J6W1_HELVI</name>
<evidence type="ECO:0000256" key="3">
    <source>
        <dbReference type="ARBA" id="ARBA00022771"/>
    </source>
</evidence>
<keyword evidence="5" id="KW-0238">DNA-binding</keyword>
<dbReference type="InterPro" id="IPR036397">
    <property type="entry name" value="RNaseH_sf"/>
</dbReference>
<keyword evidence="4" id="KW-0862">Zinc</keyword>
<dbReference type="PANTHER" id="PTHR19303:SF74">
    <property type="entry name" value="POGO TRANSPOSABLE ELEMENT WITH KRAB DOMAIN"/>
    <property type="match status" value="1"/>
</dbReference>
<sequence length="653" mass="74410">MPRTYKRKTERKYTIETLKLAIREIKEKKISFRKAEEIYNIPRATLFDQIKKNEEGNLADPKRGARPVFNESQEQELVTYILNSSRKFYGLTIPTLRKIAFDFAEANKLKHRFDKTSKMAGMDWYYCFMARHPEISLRKPEATSLHRILAFNNEETDIFFDNLTQLMLKYRFESNAIYNVDETGISTVQRNSKILAPRGMKQVGKCTSGERGSLTTVINACNAAGSYVPPFFIFKRKRMNPLLMKQSNSNMVASVSDSGWISEQLFVDWLHHFKSFARPAEDNIILLILDNHESHISLAAYEFCKKNYIHVLTLPPHASHRMQPLDLTFHGPLKTAYNKECESFMVNKPGAKITTFDVVGLYTKAFNRTTNIEKAMNGFKAAGIYPLDKDKFKTTFENLADTTDPSTISVAPRSVASQDPNQSTIDLQTPVARDVSITISHRNLGDQSDTSCESLDGNESPSLLLPSDLNETDIQAGKSNDLPLPVLEDTVHPTIANLNASIPLSDIINMPSLQTPLKNKTRSQKTKHSIILTSTPEKEELEKKEKRKIERTKKKTDKKDPVVGKKKTKTDIIKKSIKKRKNTKTKAKKGVKNFKNFEDSANEEEYYCIICAEKYISPPTEDWIMCITCQKWAHENCTGPSTSRGYICDFCKE</sequence>
<feature type="compositionally biased region" description="Polar residues" evidence="7">
    <location>
        <begin position="442"/>
        <end position="461"/>
    </location>
</feature>
<dbReference type="InterPro" id="IPR007889">
    <property type="entry name" value="HTH_Psq"/>
</dbReference>
<keyword evidence="6" id="KW-0539">Nucleus</keyword>
<dbReference type="GO" id="GO:0005634">
    <property type="term" value="C:nucleus"/>
    <property type="evidence" value="ECO:0007669"/>
    <property type="project" value="UniProtKB-SubCell"/>
</dbReference>
<dbReference type="Gene3D" id="3.30.40.10">
    <property type="entry name" value="Zinc/RING finger domain, C3HC4 (zinc finger)"/>
    <property type="match status" value="1"/>
</dbReference>
<protein>
    <recommendedName>
        <fullName evidence="8">HTH CENPB-type domain-containing protein</fullName>
    </recommendedName>
</protein>
<dbReference type="Gene3D" id="1.10.10.60">
    <property type="entry name" value="Homeodomain-like"/>
    <property type="match status" value="1"/>
</dbReference>